<reference evidence="2" key="1">
    <citation type="submission" date="2022-06" db="EMBL/GenBank/DDBJ databases">
        <authorList>
            <person name="Dietemann V."/>
            <person name="Ory F."/>
            <person name="Dainat B."/>
            <person name="Oberhansli S."/>
        </authorList>
    </citation>
    <scope>NUCLEOTIDE SEQUENCE</scope>
    <source>
        <strain evidence="2">Ena-SAMPLE-TAB-26-04-2022-14:26:32:270-5432</strain>
    </source>
</reference>
<protein>
    <recommendedName>
        <fullName evidence="4">DUF4025 domain-containing protein</fullName>
    </recommendedName>
</protein>
<dbReference type="EMBL" id="CALYLO010000002">
    <property type="protein sequence ID" value="CAH8244882.1"/>
    <property type="molecule type" value="Genomic_DNA"/>
</dbReference>
<feature type="region of interest" description="Disordered" evidence="1">
    <location>
        <begin position="1"/>
        <end position="46"/>
    </location>
</feature>
<keyword evidence="3" id="KW-1185">Reference proteome</keyword>
<accession>A0ABM9FZY4</accession>
<gene>
    <name evidence="2" type="ORF">WJ0W_002113</name>
</gene>
<name>A0ABM9FZY4_9BACL</name>
<proteinExistence type="predicted"/>
<evidence type="ECO:0000256" key="1">
    <source>
        <dbReference type="SAM" id="MobiDB-lite"/>
    </source>
</evidence>
<comment type="caution">
    <text evidence="2">The sequence shown here is derived from an EMBL/GenBank/DDBJ whole genome shotgun (WGS) entry which is preliminary data.</text>
</comment>
<organism evidence="2 3">
    <name type="scientific">Paenibacillus melissococcoides</name>
    <dbReference type="NCBI Taxonomy" id="2912268"/>
    <lineage>
        <taxon>Bacteria</taxon>
        <taxon>Bacillati</taxon>
        <taxon>Bacillota</taxon>
        <taxon>Bacilli</taxon>
        <taxon>Bacillales</taxon>
        <taxon>Paenibacillaceae</taxon>
        <taxon>Paenibacillus</taxon>
    </lineage>
</organism>
<evidence type="ECO:0008006" key="4">
    <source>
        <dbReference type="Google" id="ProtNLM"/>
    </source>
</evidence>
<dbReference type="Proteomes" id="UP001154322">
    <property type="component" value="Unassembled WGS sequence"/>
</dbReference>
<evidence type="ECO:0000313" key="3">
    <source>
        <dbReference type="Proteomes" id="UP001154322"/>
    </source>
</evidence>
<evidence type="ECO:0000313" key="2">
    <source>
        <dbReference type="EMBL" id="CAH8244882.1"/>
    </source>
</evidence>
<sequence length="46" mass="4898">MNGYERRRAAGRFEGGVSQALQNDGDDEVTENVDAGKTAAQLVEDG</sequence>